<organism evidence="2">
    <name type="scientific">Streptantibioticus silvisoli</name>
    <dbReference type="NCBI Taxonomy" id="2705255"/>
    <lineage>
        <taxon>Bacteria</taxon>
        <taxon>Bacillati</taxon>
        <taxon>Actinomycetota</taxon>
        <taxon>Actinomycetes</taxon>
        <taxon>Kitasatosporales</taxon>
        <taxon>Streptomycetaceae</taxon>
        <taxon>Streptantibioticus</taxon>
    </lineage>
</organism>
<protein>
    <submittedName>
        <fullName evidence="2">Alpha/beta hydrolase</fullName>
    </submittedName>
</protein>
<reference evidence="2" key="1">
    <citation type="submission" date="2023-05" db="EMBL/GenBank/DDBJ databases">
        <title>Streptantibioticus silvisoli sp. nov., acidotolerant actinomycetes 1 from pine litter.</title>
        <authorList>
            <person name="Swiecimska M."/>
            <person name="Golinska P."/>
            <person name="Sangal V."/>
            <person name="Wachnowicz B."/>
            <person name="Goodfellow M."/>
        </authorList>
    </citation>
    <scope>NUCLEOTIDE SEQUENCE</scope>
    <source>
        <strain evidence="2">SL13</strain>
    </source>
</reference>
<evidence type="ECO:0000259" key="1">
    <source>
        <dbReference type="Pfam" id="PF12697"/>
    </source>
</evidence>
<dbReference type="Gene3D" id="3.40.50.1820">
    <property type="entry name" value="alpha/beta hydrolase"/>
    <property type="match status" value="1"/>
</dbReference>
<accession>A0AA90JWI1</accession>
<dbReference type="AlphaFoldDB" id="A0AA90JWI1"/>
<name>A0AA90JWI1_9ACTN</name>
<dbReference type="RefSeq" id="WP_271317649.1">
    <property type="nucleotide sequence ID" value="NZ_JABXJJ020000008.1"/>
</dbReference>
<dbReference type="InterPro" id="IPR000073">
    <property type="entry name" value="AB_hydrolase_1"/>
</dbReference>
<dbReference type="EMBL" id="JABXJJ020000008">
    <property type="protein sequence ID" value="MDI5969131.1"/>
    <property type="molecule type" value="Genomic_DNA"/>
</dbReference>
<feature type="domain" description="AB hydrolase-1" evidence="1">
    <location>
        <begin position="28"/>
        <end position="265"/>
    </location>
</feature>
<dbReference type="Pfam" id="PF12697">
    <property type="entry name" value="Abhydrolase_6"/>
    <property type="match status" value="1"/>
</dbReference>
<gene>
    <name evidence="2" type="ORF">POF50_007190</name>
</gene>
<evidence type="ECO:0000313" key="2">
    <source>
        <dbReference type="EMBL" id="MDI5969131.1"/>
    </source>
</evidence>
<dbReference type="InterPro" id="IPR029058">
    <property type="entry name" value="AB_hydrolase_fold"/>
</dbReference>
<dbReference type="GO" id="GO:0016787">
    <property type="term" value="F:hydrolase activity"/>
    <property type="evidence" value="ECO:0007669"/>
    <property type="project" value="UniProtKB-KW"/>
</dbReference>
<keyword evidence="2" id="KW-0378">Hydrolase</keyword>
<dbReference type="SUPFAM" id="SSF53474">
    <property type="entry name" value="alpha/beta-Hydrolases"/>
    <property type="match status" value="1"/>
</dbReference>
<proteinExistence type="predicted"/>
<comment type="caution">
    <text evidence="2">The sequence shown here is derived from an EMBL/GenBank/DDBJ whole genome shotgun (WGS) entry which is preliminary data.</text>
</comment>
<sequence>MARVRERWTRSGVRLREAAVRPGRWNWLFVPGGPGLGSESLADLVRAVDVPGRSWLVDLPGDGSNRALPGVPPDPYRRWPYVLAEAAEELDHVVLAGHSTGAMFILSVPALAERAAGLALISGAPHSGWRDAFAAYAAGHPLPAVEAAAAQYDRTPDDRTLRALTLAAAPWNFGAGALPAGRELLQGLPYCHAAVAWADAGFDAGYRARWVPSTIPALIVSGEHDHVVDQRLWDGEPGFARPPVTHHLIPGAGHWPWLDDPAAVRTAFAELTDRLA</sequence>